<feature type="transmembrane region" description="Helical" evidence="7">
    <location>
        <begin position="75"/>
        <end position="96"/>
    </location>
</feature>
<evidence type="ECO:0000256" key="6">
    <source>
        <dbReference type="SAM" id="MobiDB-lite"/>
    </source>
</evidence>
<evidence type="ECO:0000313" key="10">
    <source>
        <dbReference type="Proteomes" id="UP000225277"/>
    </source>
</evidence>
<proteinExistence type="inferred from homology"/>
<comment type="similarity">
    <text evidence="5">Belongs to the SAT4 family.</text>
</comment>
<feature type="compositionally biased region" description="Polar residues" evidence="6">
    <location>
        <begin position="285"/>
        <end position="303"/>
    </location>
</feature>
<dbReference type="GeneID" id="35601142"/>
<keyword evidence="2 7" id="KW-0812">Transmembrane</keyword>
<keyword evidence="3 7" id="KW-1133">Transmembrane helix</keyword>
<feature type="transmembrane region" description="Helical" evidence="7">
    <location>
        <begin position="108"/>
        <end position="131"/>
    </location>
</feature>
<evidence type="ECO:0000256" key="7">
    <source>
        <dbReference type="SAM" id="Phobius"/>
    </source>
</evidence>
<gene>
    <name evidence="9" type="ORF">RCC_05996</name>
</gene>
<feature type="transmembrane region" description="Helical" evidence="7">
    <location>
        <begin position="187"/>
        <end position="204"/>
    </location>
</feature>
<feature type="region of interest" description="Disordered" evidence="6">
    <location>
        <begin position="272"/>
        <end position="337"/>
    </location>
</feature>
<evidence type="ECO:0000256" key="4">
    <source>
        <dbReference type="ARBA" id="ARBA00023136"/>
    </source>
</evidence>
<comment type="subcellular location">
    <subcellularLocation>
        <location evidence="1">Membrane</location>
        <topology evidence="1">Multi-pass membrane protein</topology>
    </subcellularLocation>
</comment>
<feature type="transmembrane region" description="Helical" evidence="7">
    <location>
        <begin position="151"/>
        <end position="175"/>
    </location>
</feature>
<dbReference type="GO" id="GO:0016020">
    <property type="term" value="C:membrane"/>
    <property type="evidence" value="ECO:0007669"/>
    <property type="project" value="UniProtKB-SubCell"/>
</dbReference>
<protein>
    <recommendedName>
        <fullName evidence="8">Rhodopsin domain-containing protein</fullName>
    </recommendedName>
</protein>
<evidence type="ECO:0000256" key="1">
    <source>
        <dbReference type="ARBA" id="ARBA00004141"/>
    </source>
</evidence>
<dbReference type="AlphaFoldDB" id="A0A2D3VEH3"/>
<dbReference type="InterPro" id="IPR052337">
    <property type="entry name" value="SAT4-like"/>
</dbReference>
<accession>A0A2D3VEH3</accession>
<keyword evidence="4 7" id="KW-0472">Membrane</keyword>
<feature type="domain" description="Rhodopsin" evidence="8">
    <location>
        <begin position="14"/>
        <end position="247"/>
    </location>
</feature>
<organism evidence="9 10">
    <name type="scientific">Ramularia collo-cygni</name>
    <dbReference type="NCBI Taxonomy" id="112498"/>
    <lineage>
        <taxon>Eukaryota</taxon>
        <taxon>Fungi</taxon>
        <taxon>Dikarya</taxon>
        <taxon>Ascomycota</taxon>
        <taxon>Pezizomycotina</taxon>
        <taxon>Dothideomycetes</taxon>
        <taxon>Dothideomycetidae</taxon>
        <taxon>Mycosphaerellales</taxon>
        <taxon>Mycosphaerellaceae</taxon>
        <taxon>Ramularia</taxon>
    </lineage>
</organism>
<dbReference type="Proteomes" id="UP000225277">
    <property type="component" value="Unassembled WGS sequence"/>
</dbReference>
<reference evidence="9 10" key="1">
    <citation type="submission" date="2016-03" db="EMBL/GenBank/DDBJ databases">
        <authorList>
            <person name="Ploux O."/>
        </authorList>
    </citation>
    <scope>NUCLEOTIDE SEQUENCE [LARGE SCALE GENOMIC DNA]</scope>
    <source>
        <strain evidence="9 10">URUG2</strain>
    </source>
</reference>
<evidence type="ECO:0000313" key="9">
    <source>
        <dbReference type="EMBL" id="CZT20139.1"/>
    </source>
</evidence>
<evidence type="ECO:0000256" key="2">
    <source>
        <dbReference type="ARBA" id="ARBA00022692"/>
    </source>
</evidence>
<dbReference type="EMBL" id="FJUY01000008">
    <property type="protein sequence ID" value="CZT20139.1"/>
    <property type="molecule type" value="Genomic_DNA"/>
</dbReference>
<name>A0A2D3VEH3_9PEZI</name>
<sequence length="388" mass="42694">MLIPTLVAIIAVALRFWIRWRKLHSEDWVTLGTMIFSTAYTTSGIVQTRFGLGLPWAMRPAEYTREYLVANYAAWPFYLFALAGFKLALCISYLRMTRGSLDTKYRHFIIGVASFSSAAHLVFVLMFMFACQPLSRIFDFSIEGYCLPFSAVNYALGATVVVLDVTIFLLPIPLIRRLRLDRATKTGLIIVFALGLITTVLSILRLQQIPRIVNGDGDTTKFTVRGSMELNVGIITSCLPFLRPVFRHLPPKFLACFSTNASSKASQGPGFNPILTIGGGGGGSVSHQHSSPSAPQIGNHSAISSKSTSKRDSTSLLTSFQSRPRSPEAVHQQAHSEMSVMKTVHVEVDSVQAPLSPTLWLAADRGGGEEFGRGKTRREVWEFSPTLG</sequence>
<evidence type="ECO:0000259" key="8">
    <source>
        <dbReference type="Pfam" id="PF20684"/>
    </source>
</evidence>
<keyword evidence="10" id="KW-1185">Reference proteome</keyword>
<dbReference type="Pfam" id="PF20684">
    <property type="entry name" value="Fung_rhodopsin"/>
    <property type="match status" value="1"/>
</dbReference>
<dbReference type="RefSeq" id="XP_023627028.1">
    <property type="nucleotide sequence ID" value="XM_023771260.1"/>
</dbReference>
<dbReference type="InterPro" id="IPR049326">
    <property type="entry name" value="Rhodopsin_dom_fungi"/>
</dbReference>
<evidence type="ECO:0000256" key="3">
    <source>
        <dbReference type="ARBA" id="ARBA00022989"/>
    </source>
</evidence>
<dbReference type="OrthoDB" id="10017208at2759"/>
<evidence type="ECO:0000256" key="5">
    <source>
        <dbReference type="ARBA" id="ARBA00038359"/>
    </source>
</evidence>
<dbReference type="PANTHER" id="PTHR33048">
    <property type="entry name" value="PTH11-LIKE INTEGRAL MEMBRANE PROTEIN (AFU_ORTHOLOGUE AFUA_5G11245)"/>
    <property type="match status" value="1"/>
</dbReference>
<dbReference type="PANTHER" id="PTHR33048:SF47">
    <property type="entry name" value="INTEGRAL MEMBRANE PROTEIN-RELATED"/>
    <property type="match status" value="1"/>
</dbReference>